<dbReference type="RefSeq" id="WP_310265381.1">
    <property type="nucleotide sequence ID" value="NZ_JAVDXU010000002.1"/>
</dbReference>
<keyword evidence="4" id="KW-0676">Redox-active center</keyword>
<dbReference type="SUPFAM" id="SSF52833">
    <property type="entry name" value="Thioredoxin-like"/>
    <property type="match status" value="1"/>
</dbReference>
<dbReference type="PROSITE" id="PS00194">
    <property type="entry name" value="THIOREDOXIN_1"/>
    <property type="match status" value="1"/>
</dbReference>
<evidence type="ECO:0000256" key="3">
    <source>
        <dbReference type="ARBA" id="ARBA00023157"/>
    </source>
</evidence>
<name>A0ABU1YPR5_ROSSA</name>
<protein>
    <submittedName>
        <fullName evidence="6">Thioredoxin</fullName>
    </submittedName>
</protein>
<dbReference type="InterPro" id="IPR017937">
    <property type="entry name" value="Thioredoxin_CS"/>
</dbReference>
<evidence type="ECO:0000256" key="4">
    <source>
        <dbReference type="ARBA" id="ARBA00023284"/>
    </source>
</evidence>
<evidence type="ECO:0000313" key="7">
    <source>
        <dbReference type="Proteomes" id="UP001180453"/>
    </source>
</evidence>
<evidence type="ECO:0000256" key="2">
    <source>
        <dbReference type="ARBA" id="ARBA00022982"/>
    </source>
</evidence>
<reference evidence="6 7" key="1">
    <citation type="submission" date="2023-07" db="EMBL/GenBank/DDBJ databases">
        <title>Sorghum-associated microbial communities from plants grown in Nebraska, USA.</title>
        <authorList>
            <person name="Schachtman D."/>
        </authorList>
    </citation>
    <scope>NUCLEOTIDE SEQUENCE [LARGE SCALE GENOMIC DNA]</scope>
    <source>
        <strain evidence="6 7">BE314</strain>
    </source>
</reference>
<dbReference type="Pfam" id="PF14559">
    <property type="entry name" value="TPR_19"/>
    <property type="match status" value="1"/>
</dbReference>
<dbReference type="PANTHER" id="PTHR45663">
    <property type="entry name" value="GEO12009P1"/>
    <property type="match status" value="1"/>
</dbReference>
<keyword evidence="2" id="KW-0249">Electron transport</keyword>
<dbReference type="EMBL" id="JAVDXU010000002">
    <property type="protein sequence ID" value="MDR7269966.1"/>
    <property type="molecule type" value="Genomic_DNA"/>
</dbReference>
<keyword evidence="7" id="KW-1185">Reference proteome</keyword>
<dbReference type="CDD" id="cd02956">
    <property type="entry name" value="ybbN"/>
    <property type="match status" value="1"/>
</dbReference>
<proteinExistence type="predicted"/>
<feature type="domain" description="Thioredoxin" evidence="5">
    <location>
        <begin position="1"/>
        <end position="111"/>
    </location>
</feature>
<keyword evidence="1" id="KW-0813">Transport</keyword>
<organism evidence="6 7">
    <name type="scientific">Roseateles saccharophilus</name>
    <name type="common">Pseudomonas saccharophila</name>
    <dbReference type="NCBI Taxonomy" id="304"/>
    <lineage>
        <taxon>Bacteria</taxon>
        <taxon>Pseudomonadati</taxon>
        <taxon>Pseudomonadota</taxon>
        <taxon>Betaproteobacteria</taxon>
        <taxon>Burkholderiales</taxon>
        <taxon>Sphaerotilaceae</taxon>
        <taxon>Roseateles</taxon>
    </lineage>
</organism>
<evidence type="ECO:0000313" key="6">
    <source>
        <dbReference type="EMBL" id="MDR7269966.1"/>
    </source>
</evidence>
<dbReference type="InterPro" id="IPR013766">
    <property type="entry name" value="Thioredoxin_domain"/>
</dbReference>
<dbReference type="Pfam" id="PF00085">
    <property type="entry name" value="Thioredoxin"/>
    <property type="match status" value="1"/>
</dbReference>
<accession>A0ABU1YPR5</accession>
<evidence type="ECO:0000259" key="5">
    <source>
        <dbReference type="PROSITE" id="PS51352"/>
    </source>
</evidence>
<sequence length="316" mass="33963">MIDITLQNFEAELIVASQNQPVLLDIWAPWCGPCRTLGPILEKLETAYAGRFTLAKLNSDEVPEIASQLSQMFGVRSIPFCVMFAGGQPVDGFVGALPEAQIREFLDKHVPPGEELEAEADLADAQDLMADGDLEAALSKLAHAVQTDPSNDAARFDYVKALLELGLLNDARAAFAPVAAKAADTLVPSPRLAALATWLAAFDASAGADPVALQGSIAANKRDFDARFTLAQLHLAGQRFTEAMDELLEIIMRDKAWNGEAARKTYVAILELLAKPAPKPAVEAKSGTLELAGKAAVVHSDPLIDQYRRKLSMALF</sequence>
<dbReference type="InterPro" id="IPR011990">
    <property type="entry name" value="TPR-like_helical_dom_sf"/>
</dbReference>
<dbReference type="SUPFAM" id="SSF48452">
    <property type="entry name" value="TPR-like"/>
    <property type="match status" value="1"/>
</dbReference>
<dbReference type="Proteomes" id="UP001180453">
    <property type="component" value="Unassembled WGS sequence"/>
</dbReference>
<comment type="caution">
    <text evidence="6">The sequence shown here is derived from an EMBL/GenBank/DDBJ whole genome shotgun (WGS) entry which is preliminary data.</text>
</comment>
<dbReference type="Pfam" id="PF14561">
    <property type="entry name" value="TPR_20"/>
    <property type="match status" value="1"/>
</dbReference>
<dbReference type="Gene3D" id="1.25.40.10">
    <property type="entry name" value="Tetratricopeptide repeat domain"/>
    <property type="match status" value="2"/>
</dbReference>
<gene>
    <name evidence="6" type="ORF">J2X20_002624</name>
</gene>
<dbReference type="InterPro" id="IPR036249">
    <property type="entry name" value="Thioredoxin-like_sf"/>
</dbReference>
<evidence type="ECO:0000256" key="1">
    <source>
        <dbReference type="ARBA" id="ARBA00022448"/>
    </source>
</evidence>
<dbReference type="PANTHER" id="PTHR45663:SF11">
    <property type="entry name" value="GEO12009P1"/>
    <property type="match status" value="1"/>
</dbReference>
<keyword evidence="3" id="KW-1015">Disulfide bond</keyword>
<dbReference type="Gene3D" id="3.40.30.10">
    <property type="entry name" value="Glutaredoxin"/>
    <property type="match status" value="1"/>
</dbReference>
<dbReference type="PROSITE" id="PS51352">
    <property type="entry name" value="THIOREDOXIN_2"/>
    <property type="match status" value="1"/>
</dbReference>